<dbReference type="InterPro" id="IPR028098">
    <property type="entry name" value="Glyco_trans_4-like_N"/>
</dbReference>
<keyword evidence="6" id="KW-1185">Reference proteome</keyword>
<name>A0ABN1PA23_9ACTN</name>
<sequence length="370" mass="38925">MNIAIVTSATGSQRRHILAAARELGHSHQVTIYSRRISAEGGARSRPAAGVVVEQIEAGPARDLSSDDVLPYLGDVSRYLSKRWARERPDVIHAHSWTAGLAAAAGADGLGVPVTQTLQVPGHGPMKVERALGRRAAAVIAGSGDEEAALIRLGVPREHIAVVPQGVDVTRFTRHGAAASRGKRQRLLHVGPLTPDRGAHTVVRALPALPGVELLVAGGPQAAGLANDREARRLRALASQLGVGDRVRLLGQVPRASVPKLMRSADAVVTVPREAPSGIVALEAMACGVPVIASAVGAHLDSVVDGVTGLLVPPDRPARTAHLARDLLADTTLRTALGYAAADRARSRYSWERIGQELLRVYEEVLPVHA</sequence>
<dbReference type="Pfam" id="PF00534">
    <property type="entry name" value="Glycos_transf_1"/>
    <property type="match status" value="1"/>
</dbReference>
<dbReference type="SUPFAM" id="SSF53756">
    <property type="entry name" value="UDP-Glycosyltransferase/glycogen phosphorylase"/>
    <property type="match status" value="1"/>
</dbReference>
<evidence type="ECO:0000256" key="1">
    <source>
        <dbReference type="ARBA" id="ARBA00022676"/>
    </source>
</evidence>
<evidence type="ECO:0000259" key="4">
    <source>
        <dbReference type="Pfam" id="PF13439"/>
    </source>
</evidence>
<dbReference type="Gene3D" id="3.40.50.2000">
    <property type="entry name" value="Glycogen Phosphorylase B"/>
    <property type="match status" value="2"/>
</dbReference>
<dbReference type="EMBL" id="BAAAHQ010000010">
    <property type="protein sequence ID" value="GAA0924542.1"/>
    <property type="molecule type" value="Genomic_DNA"/>
</dbReference>
<evidence type="ECO:0000256" key="2">
    <source>
        <dbReference type="ARBA" id="ARBA00022679"/>
    </source>
</evidence>
<organism evidence="5 6">
    <name type="scientific">Nonomuraea longicatena</name>
    <dbReference type="NCBI Taxonomy" id="83682"/>
    <lineage>
        <taxon>Bacteria</taxon>
        <taxon>Bacillati</taxon>
        <taxon>Actinomycetota</taxon>
        <taxon>Actinomycetes</taxon>
        <taxon>Streptosporangiales</taxon>
        <taxon>Streptosporangiaceae</taxon>
        <taxon>Nonomuraea</taxon>
    </lineage>
</organism>
<proteinExistence type="predicted"/>
<feature type="domain" description="Glycosyltransferase subfamily 4-like N-terminal" evidence="4">
    <location>
        <begin position="15"/>
        <end position="171"/>
    </location>
</feature>
<feature type="domain" description="Glycosyl transferase family 1" evidence="3">
    <location>
        <begin position="179"/>
        <end position="342"/>
    </location>
</feature>
<dbReference type="PANTHER" id="PTHR12526:SF635">
    <property type="entry name" value="GLYCOSYL TRANSFERASE GROUP 1"/>
    <property type="match status" value="1"/>
</dbReference>
<dbReference type="Pfam" id="PF13439">
    <property type="entry name" value="Glyco_transf_4"/>
    <property type="match status" value="1"/>
</dbReference>
<evidence type="ECO:0000259" key="3">
    <source>
        <dbReference type="Pfam" id="PF00534"/>
    </source>
</evidence>
<reference evidence="5 6" key="1">
    <citation type="journal article" date="2019" name="Int. J. Syst. Evol. Microbiol.">
        <title>The Global Catalogue of Microorganisms (GCM) 10K type strain sequencing project: providing services to taxonomists for standard genome sequencing and annotation.</title>
        <authorList>
            <consortium name="The Broad Institute Genomics Platform"/>
            <consortium name="The Broad Institute Genome Sequencing Center for Infectious Disease"/>
            <person name="Wu L."/>
            <person name="Ma J."/>
        </authorList>
    </citation>
    <scope>NUCLEOTIDE SEQUENCE [LARGE SCALE GENOMIC DNA]</scope>
    <source>
        <strain evidence="5 6">JCM 11136</strain>
    </source>
</reference>
<protein>
    <submittedName>
        <fullName evidence="5">Glycosyltransferase family 1 protein</fullName>
    </submittedName>
</protein>
<dbReference type="InterPro" id="IPR001296">
    <property type="entry name" value="Glyco_trans_1"/>
</dbReference>
<comment type="caution">
    <text evidence="5">The sequence shown here is derived from an EMBL/GenBank/DDBJ whole genome shotgun (WGS) entry which is preliminary data.</text>
</comment>
<gene>
    <name evidence="5" type="ORF">GCM10009560_25330</name>
</gene>
<accession>A0ABN1PA23</accession>
<keyword evidence="1" id="KW-0328">Glycosyltransferase</keyword>
<dbReference type="PANTHER" id="PTHR12526">
    <property type="entry name" value="GLYCOSYLTRANSFERASE"/>
    <property type="match status" value="1"/>
</dbReference>
<keyword evidence="2" id="KW-0808">Transferase</keyword>
<dbReference type="RefSeq" id="WP_343949991.1">
    <property type="nucleotide sequence ID" value="NZ_BAAAHQ010000010.1"/>
</dbReference>
<evidence type="ECO:0000313" key="6">
    <source>
        <dbReference type="Proteomes" id="UP001501578"/>
    </source>
</evidence>
<evidence type="ECO:0000313" key="5">
    <source>
        <dbReference type="EMBL" id="GAA0924542.1"/>
    </source>
</evidence>
<dbReference type="Proteomes" id="UP001501578">
    <property type="component" value="Unassembled WGS sequence"/>
</dbReference>